<organism evidence="5">
    <name type="scientific">Nocardia farcinica</name>
    <dbReference type="NCBI Taxonomy" id="37329"/>
    <lineage>
        <taxon>Bacteria</taxon>
        <taxon>Bacillati</taxon>
        <taxon>Actinomycetota</taxon>
        <taxon>Actinomycetes</taxon>
        <taxon>Mycobacteriales</taxon>
        <taxon>Nocardiaceae</taxon>
        <taxon>Nocardia</taxon>
    </lineage>
</organism>
<dbReference type="InterPro" id="IPR051620">
    <property type="entry name" value="ORF904-like_C"/>
</dbReference>
<proteinExistence type="predicted"/>
<dbReference type="InterPro" id="IPR006500">
    <property type="entry name" value="Helicase_put_C_phage/plasmid"/>
</dbReference>
<evidence type="ECO:0000259" key="4">
    <source>
        <dbReference type="PROSITE" id="PS51206"/>
    </source>
</evidence>
<dbReference type="Gene3D" id="3.40.50.300">
    <property type="entry name" value="P-loop containing nucleotide triphosphate hydrolases"/>
    <property type="match status" value="1"/>
</dbReference>
<dbReference type="GO" id="GO:0005524">
    <property type="term" value="F:ATP binding"/>
    <property type="evidence" value="ECO:0007669"/>
    <property type="project" value="UniProtKB-KW"/>
</dbReference>
<keyword evidence="2" id="KW-0378">Hydrolase</keyword>
<dbReference type="InterPro" id="IPR045455">
    <property type="entry name" value="NrS-1_pol-like_helicase"/>
</dbReference>
<dbReference type="InterPro" id="IPR027417">
    <property type="entry name" value="P-loop_NTPase"/>
</dbReference>
<dbReference type="InterPro" id="IPR014818">
    <property type="entry name" value="Phage/plasmid_primase_P4_C"/>
</dbReference>
<evidence type="ECO:0000256" key="3">
    <source>
        <dbReference type="ARBA" id="ARBA00022840"/>
    </source>
</evidence>
<dbReference type="Pfam" id="PF19263">
    <property type="entry name" value="DUF5906"/>
    <property type="match status" value="1"/>
</dbReference>
<keyword evidence="1" id="KW-0547">Nucleotide-binding</keyword>
<dbReference type="PANTHER" id="PTHR35372:SF2">
    <property type="entry name" value="SF3 HELICASE DOMAIN-CONTAINING PROTEIN"/>
    <property type="match status" value="1"/>
</dbReference>
<sequence>MSLHPFAQRLVDAGVLEAPADPPRMPAVSLPAAPPGSDSAIRYARAALAKECEAVATSAPGTRNHTLNKAAYSIGQLVAGGYLEETTAFDALAAAARTAGLGEGETIKTTSSGMSAGSRSPRVVALHPMQEMSPAYTLSGDSLAQPSSDDLDNIHRGQARLAYRLAAGYAGRLLHVPGIGWHCWDGTRWRADDSGAPTRAVLDVVRRALSEPTADKELVSDVRKCESASGIAGVLAIAGALEPVSASVSDLDADPYLLNTANGTVDLRTKTLREHTPGDRLTKVCRAAYHTDATAPRWEAFLARVLPDPEVRGFVQRLAGVALLGRVAEQILPIFTGTGANGKSVFISALSYALGDYASTAEPDLFMARQGAHPTGEMDLMGRRWVSVSESDKGRRLAEATMKRLTGGDTIRARRMRQDFVEFTPSHTAVLVTNHLPQVSGDDQAVWRRLRVVPFDVVIPAEERDPHLAEALQLEADGILAWAIQGYIEWEQRGLDEPHSVRAATDRYQTDSNDVARFIDERCFVSPQAYGTPGEFHIAYSEWARADGEAQQMSLKAFGAALAERGYRTSKSNGRRLVRGIGLLAAEGTTLV</sequence>
<reference evidence="5" key="1">
    <citation type="submission" date="2019-02" db="EMBL/GenBank/DDBJ databases">
        <authorList>
            <consortium name="Pathogen Informatics"/>
        </authorList>
    </citation>
    <scope>NUCLEOTIDE SEQUENCE</scope>
    <source>
        <strain evidence="5">3012STDY6733949</strain>
    </source>
</reference>
<protein>
    <submittedName>
        <fullName evidence="5">Uncharacterized conserved protein</fullName>
    </submittedName>
</protein>
<keyword evidence="3" id="KW-0067">ATP-binding</keyword>
<dbReference type="InterPro" id="IPR014015">
    <property type="entry name" value="Helicase_SF3_DNA-vir"/>
</dbReference>
<dbReference type="PANTHER" id="PTHR35372">
    <property type="entry name" value="ATP BINDING PROTEIN-RELATED"/>
    <property type="match status" value="1"/>
</dbReference>
<evidence type="ECO:0000256" key="1">
    <source>
        <dbReference type="ARBA" id="ARBA00022741"/>
    </source>
</evidence>
<accession>A0A449G722</accession>
<dbReference type="SUPFAM" id="SSF52540">
    <property type="entry name" value="P-loop containing nucleoside triphosphate hydrolases"/>
    <property type="match status" value="1"/>
</dbReference>
<dbReference type="Pfam" id="PF08706">
    <property type="entry name" value="D5_N"/>
    <property type="match status" value="1"/>
</dbReference>
<dbReference type="EMBL" id="CAACYE010000005">
    <property type="protein sequence ID" value="VFA81556.1"/>
    <property type="molecule type" value="Genomic_DNA"/>
</dbReference>
<dbReference type="PROSITE" id="PS51206">
    <property type="entry name" value="SF3_HELICASE_1"/>
    <property type="match status" value="1"/>
</dbReference>
<dbReference type="SMART" id="SM00885">
    <property type="entry name" value="D5_N"/>
    <property type="match status" value="1"/>
</dbReference>
<name>A0A449G722_NOCFR</name>
<evidence type="ECO:0000256" key="2">
    <source>
        <dbReference type="ARBA" id="ARBA00022801"/>
    </source>
</evidence>
<dbReference type="NCBIfam" id="TIGR01613">
    <property type="entry name" value="primase_Cterm"/>
    <property type="match status" value="1"/>
</dbReference>
<gene>
    <name evidence="5" type="ORF">NCTC1935_00163</name>
</gene>
<dbReference type="GO" id="GO:0016787">
    <property type="term" value="F:hydrolase activity"/>
    <property type="evidence" value="ECO:0007669"/>
    <property type="project" value="UniProtKB-KW"/>
</dbReference>
<feature type="domain" description="SF3 helicase" evidence="4">
    <location>
        <begin position="310"/>
        <end position="468"/>
    </location>
</feature>
<dbReference type="AlphaFoldDB" id="A0A449G722"/>
<evidence type="ECO:0000313" key="5">
    <source>
        <dbReference type="EMBL" id="VFA81556.1"/>
    </source>
</evidence>